<feature type="transmembrane region" description="Helical" evidence="7">
    <location>
        <begin position="234"/>
        <end position="259"/>
    </location>
</feature>
<evidence type="ECO:0000259" key="8">
    <source>
        <dbReference type="PROSITE" id="PS50928"/>
    </source>
</evidence>
<dbReference type="GO" id="GO:0055085">
    <property type="term" value="P:transmembrane transport"/>
    <property type="evidence" value="ECO:0007669"/>
    <property type="project" value="InterPro"/>
</dbReference>
<evidence type="ECO:0000256" key="7">
    <source>
        <dbReference type="RuleBase" id="RU363032"/>
    </source>
</evidence>
<sequence length="312" mass="35154">MLAYVLRRLWQMVPTLFGVMLLVFILFNVVGGDPSYILAGKGLSDELLASIRSQLGLDKSLLEQFWLFVKQVLTLDFGHSWTTQMPINEVLANRIGPSVMLSGSMLVLDTLISIALAALTAYWRGGLTDRLVTIICTSAMSISVLVYIIVGQYWLGYKFHWFPIQGWGNGWWENMLVYIPLPMLLGLMVSLAPNVRFYRSGFLEEMGQDYVRTARAKGLSERVVVMKHVMRNALIPIVTSIMMSLPYLIIGALLLETFFSIPGMGREVVVAVDKSDFPMIKAVTIYVAIATMVFNLLADIVYKWIDPRVELR</sequence>
<evidence type="ECO:0000256" key="5">
    <source>
        <dbReference type="ARBA" id="ARBA00022989"/>
    </source>
</evidence>
<evidence type="ECO:0000313" key="9">
    <source>
        <dbReference type="EMBL" id="NLR75617.1"/>
    </source>
</evidence>
<feature type="transmembrane region" description="Helical" evidence="7">
    <location>
        <begin position="175"/>
        <end position="192"/>
    </location>
</feature>
<feature type="transmembrane region" description="Helical" evidence="7">
    <location>
        <begin position="279"/>
        <end position="302"/>
    </location>
</feature>
<gene>
    <name evidence="9" type="ORF">HF682_10635</name>
</gene>
<keyword evidence="2 7" id="KW-0813">Transport</keyword>
<keyword evidence="3" id="KW-1003">Cell membrane</keyword>
<dbReference type="Proteomes" id="UP000587991">
    <property type="component" value="Unassembled WGS sequence"/>
</dbReference>
<accession>A0A847S9J5</accession>
<dbReference type="PROSITE" id="PS50928">
    <property type="entry name" value="ABC_TM1"/>
    <property type="match status" value="1"/>
</dbReference>
<evidence type="ECO:0000256" key="1">
    <source>
        <dbReference type="ARBA" id="ARBA00004651"/>
    </source>
</evidence>
<dbReference type="PANTHER" id="PTHR43163">
    <property type="entry name" value="DIPEPTIDE TRANSPORT SYSTEM PERMEASE PROTEIN DPPB-RELATED"/>
    <property type="match status" value="1"/>
</dbReference>
<dbReference type="Pfam" id="PF00528">
    <property type="entry name" value="BPD_transp_1"/>
    <property type="match status" value="1"/>
</dbReference>
<dbReference type="CDD" id="cd06261">
    <property type="entry name" value="TM_PBP2"/>
    <property type="match status" value="1"/>
</dbReference>
<comment type="caution">
    <text evidence="9">The sequence shown here is derived from an EMBL/GenBank/DDBJ whole genome shotgun (WGS) entry which is preliminary data.</text>
</comment>
<proteinExistence type="inferred from homology"/>
<feature type="transmembrane region" description="Helical" evidence="7">
    <location>
        <begin position="131"/>
        <end position="155"/>
    </location>
</feature>
<dbReference type="Pfam" id="PF19300">
    <property type="entry name" value="BPD_transp_1_N"/>
    <property type="match status" value="1"/>
</dbReference>
<keyword evidence="6 7" id="KW-0472">Membrane</keyword>
<dbReference type="GO" id="GO:0005886">
    <property type="term" value="C:plasma membrane"/>
    <property type="evidence" value="ECO:0007669"/>
    <property type="project" value="UniProtKB-SubCell"/>
</dbReference>
<evidence type="ECO:0000256" key="2">
    <source>
        <dbReference type="ARBA" id="ARBA00022448"/>
    </source>
</evidence>
<evidence type="ECO:0000256" key="6">
    <source>
        <dbReference type="ARBA" id="ARBA00023136"/>
    </source>
</evidence>
<dbReference type="EMBL" id="JABAIM010000002">
    <property type="protein sequence ID" value="NLR75617.1"/>
    <property type="molecule type" value="Genomic_DNA"/>
</dbReference>
<keyword evidence="5 7" id="KW-1133">Transmembrane helix</keyword>
<comment type="subcellular location">
    <subcellularLocation>
        <location evidence="1 7">Cell membrane</location>
        <topology evidence="1 7">Multi-pass membrane protein</topology>
    </subcellularLocation>
</comment>
<protein>
    <submittedName>
        <fullName evidence="9">ABC transporter permease</fullName>
    </submittedName>
</protein>
<evidence type="ECO:0000256" key="3">
    <source>
        <dbReference type="ARBA" id="ARBA00022475"/>
    </source>
</evidence>
<dbReference type="InterPro" id="IPR045621">
    <property type="entry name" value="BPD_transp_1_N"/>
</dbReference>
<dbReference type="RefSeq" id="WP_168877271.1">
    <property type="nucleotide sequence ID" value="NZ_JABAIM010000002.1"/>
</dbReference>
<dbReference type="SUPFAM" id="SSF161098">
    <property type="entry name" value="MetI-like"/>
    <property type="match status" value="1"/>
</dbReference>
<feature type="domain" description="ABC transmembrane type-1" evidence="8">
    <location>
        <begin position="95"/>
        <end position="298"/>
    </location>
</feature>
<name>A0A847S9J5_9NEIS</name>
<evidence type="ECO:0000256" key="4">
    <source>
        <dbReference type="ARBA" id="ARBA00022692"/>
    </source>
</evidence>
<comment type="similarity">
    <text evidence="7">Belongs to the binding-protein-dependent transport system permease family.</text>
</comment>
<dbReference type="Gene3D" id="1.10.3720.10">
    <property type="entry name" value="MetI-like"/>
    <property type="match status" value="1"/>
</dbReference>
<dbReference type="AlphaFoldDB" id="A0A847S9J5"/>
<organism evidence="9 10">
    <name type="scientific">Leeia aquatica</name>
    <dbReference type="NCBI Taxonomy" id="2725557"/>
    <lineage>
        <taxon>Bacteria</taxon>
        <taxon>Pseudomonadati</taxon>
        <taxon>Pseudomonadota</taxon>
        <taxon>Betaproteobacteria</taxon>
        <taxon>Neisseriales</taxon>
        <taxon>Leeiaceae</taxon>
        <taxon>Leeia</taxon>
    </lineage>
</organism>
<evidence type="ECO:0000313" key="10">
    <source>
        <dbReference type="Proteomes" id="UP000587991"/>
    </source>
</evidence>
<dbReference type="PANTHER" id="PTHR43163:SF6">
    <property type="entry name" value="DIPEPTIDE TRANSPORT SYSTEM PERMEASE PROTEIN DPPB-RELATED"/>
    <property type="match status" value="1"/>
</dbReference>
<keyword evidence="4 7" id="KW-0812">Transmembrane</keyword>
<reference evidence="9 10" key="1">
    <citation type="submission" date="2020-04" db="EMBL/GenBank/DDBJ databases">
        <title>Draft genome of Leeia sp. IMCC25680.</title>
        <authorList>
            <person name="Song J."/>
            <person name="Cho J.-C."/>
        </authorList>
    </citation>
    <scope>NUCLEOTIDE SEQUENCE [LARGE SCALE GENOMIC DNA]</scope>
    <source>
        <strain evidence="9 10">IMCC25680</strain>
    </source>
</reference>
<feature type="transmembrane region" description="Helical" evidence="7">
    <location>
        <begin position="99"/>
        <end position="119"/>
    </location>
</feature>
<keyword evidence="10" id="KW-1185">Reference proteome</keyword>
<feature type="transmembrane region" description="Helical" evidence="7">
    <location>
        <begin position="12"/>
        <end position="31"/>
    </location>
</feature>
<dbReference type="InterPro" id="IPR035906">
    <property type="entry name" value="MetI-like_sf"/>
</dbReference>
<dbReference type="InterPro" id="IPR000515">
    <property type="entry name" value="MetI-like"/>
</dbReference>